<dbReference type="Proteomes" id="UP000823388">
    <property type="component" value="Chromosome 5K"/>
</dbReference>
<sequence length="108" mass="11796">MPPPSFPVVPAAELLLLRRCCRWAQPPPPRAGVLAVRPPLLSPACSRPPSPLAPAAPTGRRRSSRTTPRKGTGRWRALPPPGPLVPTLCPIQIRRMKKLTRGTHVEVR</sequence>
<dbReference type="AlphaFoldDB" id="A0A8T0SMW1"/>
<proteinExistence type="predicted"/>
<evidence type="ECO:0000313" key="2">
    <source>
        <dbReference type="EMBL" id="KAG2598368.1"/>
    </source>
</evidence>
<gene>
    <name evidence="2" type="ORF">PVAP13_5KG358000</name>
</gene>
<feature type="region of interest" description="Disordered" evidence="1">
    <location>
        <begin position="39"/>
        <end position="83"/>
    </location>
</feature>
<keyword evidence="3" id="KW-1185">Reference proteome</keyword>
<reference evidence="2" key="1">
    <citation type="submission" date="2020-05" db="EMBL/GenBank/DDBJ databases">
        <title>WGS assembly of Panicum virgatum.</title>
        <authorList>
            <person name="Lovell J.T."/>
            <person name="Jenkins J."/>
            <person name="Shu S."/>
            <person name="Juenger T.E."/>
            <person name="Schmutz J."/>
        </authorList>
    </citation>
    <scope>NUCLEOTIDE SEQUENCE</scope>
    <source>
        <strain evidence="2">AP13</strain>
    </source>
</reference>
<evidence type="ECO:0000313" key="3">
    <source>
        <dbReference type="Proteomes" id="UP000823388"/>
    </source>
</evidence>
<comment type="caution">
    <text evidence="2">The sequence shown here is derived from an EMBL/GenBank/DDBJ whole genome shotgun (WGS) entry which is preliminary data.</text>
</comment>
<dbReference type="EMBL" id="CM029045">
    <property type="protein sequence ID" value="KAG2598368.1"/>
    <property type="molecule type" value="Genomic_DNA"/>
</dbReference>
<organism evidence="2 3">
    <name type="scientific">Panicum virgatum</name>
    <name type="common">Blackwell switchgrass</name>
    <dbReference type="NCBI Taxonomy" id="38727"/>
    <lineage>
        <taxon>Eukaryota</taxon>
        <taxon>Viridiplantae</taxon>
        <taxon>Streptophyta</taxon>
        <taxon>Embryophyta</taxon>
        <taxon>Tracheophyta</taxon>
        <taxon>Spermatophyta</taxon>
        <taxon>Magnoliopsida</taxon>
        <taxon>Liliopsida</taxon>
        <taxon>Poales</taxon>
        <taxon>Poaceae</taxon>
        <taxon>PACMAD clade</taxon>
        <taxon>Panicoideae</taxon>
        <taxon>Panicodae</taxon>
        <taxon>Paniceae</taxon>
        <taxon>Panicinae</taxon>
        <taxon>Panicum</taxon>
        <taxon>Panicum sect. Hiantes</taxon>
    </lineage>
</organism>
<feature type="compositionally biased region" description="Basic residues" evidence="1">
    <location>
        <begin position="59"/>
        <end position="73"/>
    </location>
</feature>
<protein>
    <submittedName>
        <fullName evidence="2">Uncharacterized protein</fullName>
    </submittedName>
</protein>
<accession>A0A8T0SMW1</accession>
<name>A0A8T0SMW1_PANVG</name>
<evidence type="ECO:0000256" key="1">
    <source>
        <dbReference type="SAM" id="MobiDB-lite"/>
    </source>
</evidence>